<evidence type="ECO:0000313" key="3">
    <source>
        <dbReference type="Proteomes" id="UP000614216"/>
    </source>
</evidence>
<dbReference type="EMBL" id="JAEUGD010000025">
    <property type="protein sequence ID" value="MBL6446391.1"/>
    <property type="molecule type" value="Genomic_DNA"/>
</dbReference>
<gene>
    <name evidence="2" type="ORF">JMN32_08735</name>
</gene>
<accession>A0A937FXS5</accession>
<keyword evidence="1" id="KW-0732">Signal</keyword>
<dbReference type="RefSeq" id="WP_202855938.1">
    <property type="nucleotide sequence ID" value="NZ_JAEUGD010000025.1"/>
</dbReference>
<dbReference type="Proteomes" id="UP000614216">
    <property type="component" value="Unassembled WGS sequence"/>
</dbReference>
<keyword evidence="3" id="KW-1185">Reference proteome</keyword>
<organism evidence="2 3">
    <name type="scientific">Fulvivirga marina</name>
    <dbReference type="NCBI Taxonomy" id="2494733"/>
    <lineage>
        <taxon>Bacteria</taxon>
        <taxon>Pseudomonadati</taxon>
        <taxon>Bacteroidota</taxon>
        <taxon>Cytophagia</taxon>
        <taxon>Cytophagales</taxon>
        <taxon>Fulvivirgaceae</taxon>
        <taxon>Fulvivirga</taxon>
    </lineage>
</organism>
<feature type="signal peptide" evidence="1">
    <location>
        <begin position="1"/>
        <end position="18"/>
    </location>
</feature>
<evidence type="ECO:0000313" key="2">
    <source>
        <dbReference type="EMBL" id="MBL6446391.1"/>
    </source>
</evidence>
<protein>
    <submittedName>
        <fullName evidence="2">Uncharacterized protein</fullName>
    </submittedName>
</protein>
<sequence>MKYILQLLLLTSAFSAFSQKSSFEIQISQGGQTYEIADSDEALVLEPEQFVIHMEFNKTEGIYVSASLTDKSYNKPPESEWLYIDMKVMSEEDFNEEKDIIISNDYFCYWSPNKGQDWHRLDKPIKTKGKKTYATYTVEKLYTEDKVHVPLTEVDGPLYLLFFSIDDNTNKDIERRRVKIQFAQSN</sequence>
<proteinExistence type="predicted"/>
<feature type="chain" id="PRO_5036842965" evidence="1">
    <location>
        <begin position="19"/>
        <end position="186"/>
    </location>
</feature>
<name>A0A937FXS5_9BACT</name>
<reference evidence="2" key="1">
    <citation type="submission" date="2021-01" db="EMBL/GenBank/DDBJ databases">
        <title>Fulvivirga kasyanovii gen. nov., sp nov., a novel member of the phylum Bacteroidetes isolated from seawater in a mussel farm.</title>
        <authorList>
            <person name="Zhao L.-H."/>
            <person name="Wang Z.-J."/>
        </authorList>
    </citation>
    <scope>NUCLEOTIDE SEQUENCE</scope>
    <source>
        <strain evidence="2">29W222</strain>
    </source>
</reference>
<comment type="caution">
    <text evidence="2">The sequence shown here is derived from an EMBL/GenBank/DDBJ whole genome shotgun (WGS) entry which is preliminary data.</text>
</comment>
<dbReference type="AlphaFoldDB" id="A0A937FXS5"/>
<evidence type="ECO:0000256" key="1">
    <source>
        <dbReference type="SAM" id="SignalP"/>
    </source>
</evidence>